<evidence type="ECO:0008006" key="3">
    <source>
        <dbReference type="Google" id="ProtNLM"/>
    </source>
</evidence>
<name>A0A4U6X9R4_9PEZI</name>
<comment type="caution">
    <text evidence="1">The sequence shown here is derived from an EMBL/GenBank/DDBJ whole genome shotgun (WGS) entry which is preliminary data.</text>
</comment>
<dbReference type="PANTHER" id="PTHR21310">
    <property type="entry name" value="AMINOGLYCOSIDE PHOSPHOTRANSFERASE-RELATED-RELATED"/>
    <property type="match status" value="1"/>
</dbReference>
<dbReference type="AlphaFoldDB" id="A0A4U6X9R4"/>
<dbReference type="InterPro" id="IPR051678">
    <property type="entry name" value="AGP_Transferase"/>
</dbReference>
<dbReference type="STRING" id="1306861.A0A4U6X9R4"/>
<dbReference type="SUPFAM" id="SSF56112">
    <property type="entry name" value="Protein kinase-like (PK-like)"/>
    <property type="match status" value="1"/>
</dbReference>
<keyword evidence="2" id="KW-1185">Reference proteome</keyword>
<evidence type="ECO:0000313" key="1">
    <source>
        <dbReference type="EMBL" id="TKW51923.1"/>
    </source>
</evidence>
<sequence>MSASLDASLELAQPDTALELPNGPPITYDAALNTDRNIVLETQYVTATKALYRRLWADRNIMSALIKHHMGLGDQVDCTIARQNQWIRGSFNVCIPVEVRSSDLCQKLILRCAMPHKLAESHNPGSVDEKVGCEVGAYAWIQERCPDIRIPHLYGFGFSDQRHFTHEMQRSLFVRMWQGLRRWFHALVRRPGFLSRYSMHASNCRLPTAYMLLEHVGSENSQMLSLTWNRYRGDAARRKNLFQGISRLILSLSRVPQPRIGSFQFGDDGTVTLTNRPLVCSVMMLENEGTPVAMQRETTYASTEPFVADMLSFHDRRFLRHPNMVYDEEDCRAEMAARLLLRMLAHRYIRHDRRNGPFVLQLDDFHASNVFVDAEWNITSLIDLEWLCALPVERLAVPYWLTGCAIDGIRGDRGEEYNRSREEFMNVFEAEERNVTADVSSLSRTMRETWESGGVWFWQGMMSINAMSTLFTDHICSRFSTRLSPRDEQLLSRFWSEDATEVVASKVEQYNQYSAELRSLFHRGTATV</sequence>
<dbReference type="EMBL" id="PJEX01000274">
    <property type="protein sequence ID" value="TKW51923.1"/>
    <property type="molecule type" value="Genomic_DNA"/>
</dbReference>
<organism evidence="1 2">
    <name type="scientific">Colletotrichum tanaceti</name>
    <dbReference type="NCBI Taxonomy" id="1306861"/>
    <lineage>
        <taxon>Eukaryota</taxon>
        <taxon>Fungi</taxon>
        <taxon>Dikarya</taxon>
        <taxon>Ascomycota</taxon>
        <taxon>Pezizomycotina</taxon>
        <taxon>Sordariomycetes</taxon>
        <taxon>Hypocreomycetidae</taxon>
        <taxon>Glomerellales</taxon>
        <taxon>Glomerellaceae</taxon>
        <taxon>Colletotrichum</taxon>
        <taxon>Colletotrichum destructivum species complex</taxon>
    </lineage>
</organism>
<dbReference type="Proteomes" id="UP000310108">
    <property type="component" value="Unassembled WGS sequence"/>
</dbReference>
<dbReference type="PANTHER" id="PTHR21310:SF37">
    <property type="entry name" value="AMINOGLYCOSIDE PHOSPHOTRANSFERASE DOMAIN-CONTAINING PROTEIN"/>
    <property type="match status" value="1"/>
</dbReference>
<dbReference type="InterPro" id="IPR011009">
    <property type="entry name" value="Kinase-like_dom_sf"/>
</dbReference>
<accession>A0A4U6X9R4</accession>
<gene>
    <name evidence="1" type="ORF">CTA1_2943</name>
</gene>
<evidence type="ECO:0000313" key="2">
    <source>
        <dbReference type="Proteomes" id="UP000310108"/>
    </source>
</evidence>
<protein>
    <recommendedName>
        <fullName evidence="3">Aminoglycoside phosphotransferase domain-containing protein</fullName>
    </recommendedName>
</protein>
<proteinExistence type="predicted"/>
<reference evidence="1 2" key="1">
    <citation type="journal article" date="2019" name="PLoS ONE">
        <title>Comparative genome analysis indicates high evolutionary potential of pathogenicity genes in Colletotrichum tanaceti.</title>
        <authorList>
            <person name="Lelwala R.V."/>
            <person name="Korhonen P.K."/>
            <person name="Young N.D."/>
            <person name="Scott J.B."/>
            <person name="Ades P.A."/>
            <person name="Gasser R.B."/>
            <person name="Taylor P.W.J."/>
        </authorList>
    </citation>
    <scope>NUCLEOTIDE SEQUENCE [LARGE SCALE GENOMIC DNA]</scope>
    <source>
        <strain evidence="1">BRIP57314</strain>
    </source>
</reference>